<dbReference type="Pfam" id="PF14129">
    <property type="entry name" value="DUF4296"/>
    <property type="match status" value="1"/>
</dbReference>
<accession>A0A023BYT4</accession>
<dbReference type="Proteomes" id="UP000023541">
    <property type="component" value="Unassembled WGS sequence"/>
</dbReference>
<dbReference type="InterPro" id="IPR025381">
    <property type="entry name" value="DUF4296"/>
</dbReference>
<dbReference type="PROSITE" id="PS51257">
    <property type="entry name" value="PROKAR_LIPOPROTEIN"/>
    <property type="match status" value="1"/>
</dbReference>
<proteinExistence type="predicted"/>
<reference evidence="2 3" key="1">
    <citation type="submission" date="2014-04" db="EMBL/GenBank/DDBJ databases">
        <title>Aquimarina sp. 22II-S11-z7 Genome Sequencing.</title>
        <authorList>
            <person name="Lai Q."/>
        </authorList>
    </citation>
    <scope>NUCLEOTIDE SEQUENCE [LARGE SCALE GENOMIC DNA]</scope>
    <source>
        <strain evidence="2 3">22II-S11-z7</strain>
    </source>
</reference>
<sequence>MIRNVVYTVAFLAIISCQSIDKSPKPESFIEEDRMVEILTDIAFVRAAKSSNRKTFEEKNINPEAFILKKHGIDSIIFAENNAWYSGQIEKYEAIFVRVKANLDKEAAKYEKLKKEEDSIKKIKIEDSIAKSKDTVKLMDLPAITEDVIEDKIEEAKKKRTNTPPLPLKKQ</sequence>
<dbReference type="STRING" id="1317122.ATO12_08750"/>
<dbReference type="RefSeq" id="WP_034239649.1">
    <property type="nucleotide sequence ID" value="NZ_AQRA01000002.1"/>
</dbReference>
<dbReference type="AlphaFoldDB" id="A0A023BYT4"/>
<protein>
    <recommendedName>
        <fullName evidence="1">DUF4296 domain-containing protein</fullName>
    </recommendedName>
</protein>
<evidence type="ECO:0000259" key="1">
    <source>
        <dbReference type="Pfam" id="PF14129"/>
    </source>
</evidence>
<comment type="caution">
    <text evidence="2">The sequence shown here is derived from an EMBL/GenBank/DDBJ whole genome shotgun (WGS) entry which is preliminary data.</text>
</comment>
<name>A0A023BYT4_9FLAO</name>
<organism evidence="2 3">
    <name type="scientific">Aquimarina atlantica</name>
    <dbReference type="NCBI Taxonomy" id="1317122"/>
    <lineage>
        <taxon>Bacteria</taxon>
        <taxon>Pseudomonadati</taxon>
        <taxon>Bacteroidota</taxon>
        <taxon>Flavobacteriia</taxon>
        <taxon>Flavobacteriales</taxon>
        <taxon>Flavobacteriaceae</taxon>
        <taxon>Aquimarina</taxon>
    </lineage>
</organism>
<evidence type="ECO:0000313" key="3">
    <source>
        <dbReference type="Proteomes" id="UP000023541"/>
    </source>
</evidence>
<dbReference type="eggNOG" id="ENOG50330B6">
    <property type="taxonomic scope" value="Bacteria"/>
</dbReference>
<gene>
    <name evidence="2" type="ORF">ATO12_08750</name>
</gene>
<dbReference type="EMBL" id="AQRA01000002">
    <property type="protein sequence ID" value="EZH74818.1"/>
    <property type="molecule type" value="Genomic_DNA"/>
</dbReference>
<evidence type="ECO:0000313" key="2">
    <source>
        <dbReference type="EMBL" id="EZH74818.1"/>
    </source>
</evidence>
<keyword evidence="3" id="KW-1185">Reference proteome</keyword>
<feature type="domain" description="DUF4296" evidence="1">
    <location>
        <begin position="26"/>
        <end position="107"/>
    </location>
</feature>
<dbReference type="OrthoDB" id="1525222at2"/>